<dbReference type="KEGG" id="tap:GZ22_08485"/>
<evidence type="ECO:0000313" key="4">
    <source>
        <dbReference type="EMBL" id="AIF66668.1"/>
    </source>
</evidence>
<protein>
    <submittedName>
        <fullName evidence="4">Sporulation protein</fullName>
    </submittedName>
</protein>
<feature type="domain" description="PepSY" evidence="1">
    <location>
        <begin position="375"/>
        <end position="437"/>
    </location>
</feature>
<dbReference type="Pfam" id="PF20769">
    <property type="entry name" value="YPEB_N"/>
    <property type="match status" value="1"/>
</dbReference>
<dbReference type="EMBL" id="CP008876">
    <property type="protein sequence ID" value="AIF66668.1"/>
    <property type="molecule type" value="Genomic_DNA"/>
</dbReference>
<sequence length="450" mass="51043">MYKWVIIGVLALALAGTAFWGYNERQEKNDIKIQAENNYQRSFHELTYRIDTLHDKIGATLAMNSRDSLSPQLAEIWRLSSEAHTDVGQLPLALLPFEKTEKFLTNIGDFTYKTAVRDLNKEPLSDEEMQRLEKLHDNAGQIKDELRNVQNTVLGDNLHWTDVELALSDDEPDHSDNTIISSFQTVEDTSGGFSDEKEFNSGALPASNEEHKFEGVTGKRINQKQAKTVAAKAFDLNTISGIEGGKSGKGSDVPLYSLSYQKDGESGYADISQKGGHVLTLMMQREREEPKLGLHDAQQKAQDFLEEQKLTEMEMVQSSQYDSVGIFFFVPVQNDVRIYADIVQVKVALDNGDILGYNARDYFMNHHERDIQKPKLSEEQATEKLNQNVKVQETHLALIENDTHEETLVYEIMGTRNDDDTYRIYVNADTGKEEEIEKQTTTEARFLQST</sequence>
<dbReference type="InterPro" id="IPR025711">
    <property type="entry name" value="PepSY"/>
</dbReference>
<evidence type="ECO:0000259" key="3">
    <source>
        <dbReference type="Pfam" id="PF20769"/>
    </source>
</evidence>
<dbReference type="RefSeq" id="WP_038560941.1">
    <property type="nucleotide sequence ID" value="NZ_CP008876.1"/>
</dbReference>
<dbReference type="Proteomes" id="UP000027980">
    <property type="component" value="Chromosome"/>
</dbReference>
<name>A0A075LQD8_9BACI</name>
<dbReference type="Pfam" id="PF03413">
    <property type="entry name" value="PepSY"/>
    <property type="match status" value="1"/>
</dbReference>
<reference evidence="4 5" key="1">
    <citation type="submission" date="2014-07" db="EMBL/GenBank/DDBJ databases">
        <title>Complete genome sequence of a moderately halophilic bacterium Terribacillus aidingensis MP602, isolated from Cryptomeria fortunei in Tianmu mountain in China.</title>
        <authorList>
            <person name="Wang Y."/>
            <person name="Lu P."/>
            <person name="Zhang L."/>
        </authorList>
    </citation>
    <scope>NUCLEOTIDE SEQUENCE [LARGE SCALE GENOMIC DNA]</scope>
    <source>
        <strain evidence="4 5">MP602</strain>
    </source>
</reference>
<dbReference type="NCBIfam" id="TIGR02889">
    <property type="entry name" value="spore_YpeB"/>
    <property type="match status" value="1"/>
</dbReference>
<dbReference type="HOGENOM" id="CLU_045803_0_0_9"/>
<dbReference type="InterPro" id="IPR048402">
    <property type="entry name" value="YpeB_N"/>
</dbReference>
<dbReference type="OrthoDB" id="2372097at2"/>
<organism evidence="4 5">
    <name type="scientific">Terribacillus saccharophilus</name>
    <dbReference type="NCBI Taxonomy" id="361277"/>
    <lineage>
        <taxon>Bacteria</taxon>
        <taxon>Bacillati</taxon>
        <taxon>Bacillota</taxon>
        <taxon>Bacilli</taxon>
        <taxon>Bacillales</taxon>
        <taxon>Bacillaceae</taxon>
        <taxon>Terribacillus</taxon>
    </lineage>
</organism>
<feature type="domain" description="Sporulation protein YpeB N-terminal" evidence="3">
    <location>
        <begin position="27"/>
        <end position="162"/>
    </location>
</feature>
<proteinExistence type="predicted"/>
<dbReference type="GeneID" id="34220852"/>
<evidence type="ECO:0000313" key="5">
    <source>
        <dbReference type="Proteomes" id="UP000027980"/>
    </source>
</evidence>
<evidence type="ECO:0000259" key="1">
    <source>
        <dbReference type="Pfam" id="PF03413"/>
    </source>
</evidence>
<dbReference type="GO" id="GO:0009847">
    <property type="term" value="P:spore germination"/>
    <property type="evidence" value="ECO:0007669"/>
    <property type="project" value="InterPro"/>
</dbReference>
<dbReference type="InterPro" id="IPR014239">
    <property type="entry name" value="YpeB_PepSY1-2"/>
</dbReference>
<accession>A0A075LQD8</accession>
<gene>
    <name evidence="4" type="ORF">GZ22_08485</name>
</gene>
<dbReference type="AlphaFoldDB" id="A0A075LQD8"/>
<dbReference type="Pfam" id="PF14620">
    <property type="entry name" value="YPEB_PepSY1-2"/>
    <property type="match status" value="1"/>
</dbReference>
<feature type="domain" description="Sporulation protein YpeB PepSY1 and PepSY2" evidence="2">
    <location>
        <begin position="181"/>
        <end position="371"/>
    </location>
</feature>
<evidence type="ECO:0000259" key="2">
    <source>
        <dbReference type="Pfam" id="PF14620"/>
    </source>
</evidence>